<dbReference type="GO" id="GO:0035556">
    <property type="term" value="P:intracellular signal transduction"/>
    <property type="evidence" value="ECO:0007669"/>
    <property type="project" value="TreeGrafter"/>
</dbReference>
<dbReference type="VEuPathDB" id="VectorBase:AALB004556"/>
<keyword evidence="3" id="KW-1185">Reference proteome</keyword>
<dbReference type="SUPFAM" id="SSF48371">
    <property type="entry name" value="ARM repeat"/>
    <property type="match status" value="1"/>
</dbReference>
<organism evidence="2 3">
    <name type="scientific">Anopheles albimanus</name>
    <name type="common">New world malaria mosquito</name>
    <dbReference type="NCBI Taxonomy" id="7167"/>
    <lineage>
        <taxon>Eukaryota</taxon>
        <taxon>Metazoa</taxon>
        <taxon>Ecdysozoa</taxon>
        <taxon>Arthropoda</taxon>
        <taxon>Hexapoda</taxon>
        <taxon>Insecta</taxon>
        <taxon>Pterygota</taxon>
        <taxon>Neoptera</taxon>
        <taxon>Endopterygota</taxon>
        <taxon>Diptera</taxon>
        <taxon>Nematocera</taxon>
        <taxon>Culicoidea</taxon>
        <taxon>Culicidae</taxon>
        <taxon>Anophelinae</taxon>
        <taxon>Anopheles</taxon>
    </lineage>
</organism>
<accession>A0A182FDG9</accession>
<dbReference type="STRING" id="7167.A0A182FDG9"/>
<protein>
    <recommendedName>
        <fullName evidence="4">Calcium-binding protein 39-like</fullName>
    </recommendedName>
</protein>
<dbReference type="EnsemblMetazoa" id="AALB004556-RA">
    <property type="protein sequence ID" value="AALB004556-PA"/>
    <property type="gene ID" value="AALB004556"/>
</dbReference>
<dbReference type="GO" id="GO:0043539">
    <property type="term" value="F:protein serine/threonine kinase activator activity"/>
    <property type="evidence" value="ECO:0007669"/>
    <property type="project" value="TreeGrafter"/>
</dbReference>
<sequence>MHLLGKPKRKPKELAEALGVALASLEKSGEIPIVKNQLAVGKKLQRIKDTLYSASDSDPQKHTEVCQLSYELHEQGLLLLLVQHLGQLDFESKKNVILIFNNLLHRMVAVHTFCAKPELLFALMAGYERPETALHCGAMMRECIRCQELAEVMLYSDGFMRFFCYIQGSSFIVAADAFSTFKKLLTHHSTVAAEFLIQHYDRFFTHYDQLLRKLRHTIAKLEVARKSALRSAPLCVKKKYISSPNNLKRIMSMLKEPSRNIQLEAFHVFKLFIANPTKPIAVLTILLRNQRKLIDFLNRFHVDRGEEFHDDRSYLIMQIQGLGNASES</sequence>
<dbReference type="InterPro" id="IPR016024">
    <property type="entry name" value="ARM-type_fold"/>
</dbReference>
<dbReference type="InterPro" id="IPR011989">
    <property type="entry name" value="ARM-like"/>
</dbReference>
<dbReference type="PANTHER" id="PTHR10182:SF3">
    <property type="entry name" value="PROTEIN MO25"/>
    <property type="match status" value="1"/>
</dbReference>
<proteinExistence type="inferred from homology"/>
<dbReference type="Gene3D" id="1.25.10.10">
    <property type="entry name" value="Leucine-rich Repeat Variant"/>
    <property type="match status" value="1"/>
</dbReference>
<dbReference type="AlphaFoldDB" id="A0A182FDG9"/>
<dbReference type="PANTHER" id="PTHR10182">
    <property type="entry name" value="CALCIUM-BINDING PROTEIN 39-RELATED"/>
    <property type="match status" value="1"/>
</dbReference>
<evidence type="ECO:0000256" key="1">
    <source>
        <dbReference type="ARBA" id="ARBA00011012"/>
    </source>
</evidence>
<reference evidence="2 3" key="1">
    <citation type="journal article" date="2017" name="G3 (Bethesda)">
        <title>The Physical Genome Mapping of Anopheles albimanus Corrected Scaffold Misassemblies and Identified Interarm Rearrangements in Genus Anopheles.</title>
        <authorList>
            <person name="Artemov G.N."/>
            <person name="Peery A.N."/>
            <person name="Jiang X."/>
            <person name="Tu Z."/>
            <person name="Stegniy V.N."/>
            <person name="Sharakhova M.V."/>
            <person name="Sharakhov I.V."/>
        </authorList>
    </citation>
    <scope>NUCLEOTIDE SEQUENCE [LARGE SCALE GENOMIC DNA]</scope>
    <source>
        <strain evidence="2 3">ALBI9_A</strain>
    </source>
</reference>
<evidence type="ECO:0008006" key="4">
    <source>
        <dbReference type="Google" id="ProtNLM"/>
    </source>
</evidence>
<reference evidence="2" key="2">
    <citation type="submission" date="2022-08" db="UniProtKB">
        <authorList>
            <consortium name="EnsemblMetazoa"/>
        </authorList>
    </citation>
    <scope>IDENTIFICATION</scope>
    <source>
        <strain evidence="2">STECLA/ALBI9_A</strain>
    </source>
</reference>
<comment type="similarity">
    <text evidence="1">Belongs to the Mo25 family.</text>
</comment>
<evidence type="ECO:0000313" key="3">
    <source>
        <dbReference type="Proteomes" id="UP000069272"/>
    </source>
</evidence>
<dbReference type="InterPro" id="IPR013878">
    <property type="entry name" value="Mo25"/>
</dbReference>
<name>A0A182FDG9_ANOAL</name>
<dbReference type="Pfam" id="PF08569">
    <property type="entry name" value="Mo25"/>
    <property type="match status" value="1"/>
</dbReference>
<evidence type="ECO:0000313" key="2">
    <source>
        <dbReference type="EnsemblMetazoa" id="AALB004556-PA"/>
    </source>
</evidence>
<dbReference type="Proteomes" id="UP000069272">
    <property type="component" value="Chromosome 3L"/>
</dbReference>
<dbReference type="VEuPathDB" id="VectorBase:AALB20_031483"/>